<protein>
    <submittedName>
        <fullName evidence="1">Uncharacterized protein</fullName>
    </submittedName>
</protein>
<dbReference type="EMBL" id="GBRH01268151">
    <property type="protein sequence ID" value="JAD29744.1"/>
    <property type="molecule type" value="Transcribed_RNA"/>
</dbReference>
<proteinExistence type="predicted"/>
<organism evidence="1">
    <name type="scientific">Arundo donax</name>
    <name type="common">Giant reed</name>
    <name type="synonym">Donax arundinaceus</name>
    <dbReference type="NCBI Taxonomy" id="35708"/>
    <lineage>
        <taxon>Eukaryota</taxon>
        <taxon>Viridiplantae</taxon>
        <taxon>Streptophyta</taxon>
        <taxon>Embryophyta</taxon>
        <taxon>Tracheophyta</taxon>
        <taxon>Spermatophyta</taxon>
        <taxon>Magnoliopsida</taxon>
        <taxon>Liliopsida</taxon>
        <taxon>Poales</taxon>
        <taxon>Poaceae</taxon>
        <taxon>PACMAD clade</taxon>
        <taxon>Arundinoideae</taxon>
        <taxon>Arundineae</taxon>
        <taxon>Arundo</taxon>
    </lineage>
</organism>
<evidence type="ECO:0000313" key="1">
    <source>
        <dbReference type="EMBL" id="JAD29744.1"/>
    </source>
</evidence>
<reference evidence="1" key="1">
    <citation type="submission" date="2014-09" db="EMBL/GenBank/DDBJ databases">
        <authorList>
            <person name="Magalhaes I.L.F."/>
            <person name="Oliveira U."/>
            <person name="Santos F.R."/>
            <person name="Vidigal T.H.D.A."/>
            <person name="Brescovit A.D."/>
            <person name="Santos A.J."/>
        </authorList>
    </citation>
    <scope>NUCLEOTIDE SEQUENCE</scope>
    <source>
        <tissue evidence="1">Shoot tissue taken approximately 20 cm above the soil surface</tissue>
    </source>
</reference>
<reference evidence="1" key="2">
    <citation type="journal article" date="2015" name="Data Brief">
        <title>Shoot transcriptome of the giant reed, Arundo donax.</title>
        <authorList>
            <person name="Barrero R.A."/>
            <person name="Guerrero F.D."/>
            <person name="Moolhuijzen P."/>
            <person name="Goolsby J.A."/>
            <person name="Tidwell J."/>
            <person name="Bellgard S.E."/>
            <person name="Bellgard M.I."/>
        </authorList>
    </citation>
    <scope>NUCLEOTIDE SEQUENCE</scope>
    <source>
        <tissue evidence="1">Shoot tissue taken approximately 20 cm above the soil surface</tissue>
    </source>
</reference>
<accession>A0A0A8YS55</accession>
<name>A0A0A8YS55_ARUDO</name>
<sequence length="15" mass="1831">MNSRNGNRRTRKNAR</sequence>